<keyword evidence="6" id="KW-1185">Reference proteome</keyword>
<dbReference type="CDD" id="cd18793">
    <property type="entry name" value="SF2_C_SNF"/>
    <property type="match status" value="1"/>
</dbReference>
<dbReference type="SMART" id="SM00306">
    <property type="entry name" value="HintN"/>
    <property type="match status" value="1"/>
</dbReference>
<dbReference type="Pfam" id="PF00271">
    <property type="entry name" value="Helicase_C"/>
    <property type="match status" value="1"/>
</dbReference>
<name>A0A9X1MIC5_9MICC</name>
<dbReference type="SMART" id="SM00490">
    <property type="entry name" value="HELICc"/>
    <property type="match status" value="1"/>
</dbReference>
<keyword evidence="5" id="KW-0067">ATP-binding</keyword>
<feature type="domain" description="Hint" evidence="3">
    <location>
        <begin position="246"/>
        <end position="363"/>
    </location>
</feature>
<reference evidence="5" key="1">
    <citation type="submission" date="2021-10" db="EMBL/GenBank/DDBJ databases">
        <title>Novel species in genus Arthrobacter.</title>
        <authorList>
            <person name="Liu Y."/>
        </authorList>
    </citation>
    <scope>NUCLEOTIDE SEQUENCE</scope>
    <source>
        <strain evidence="5">Zg-Y453</strain>
    </source>
</reference>
<dbReference type="Gene3D" id="2.170.16.10">
    <property type="entry name" value="Hedgehog/Intein (Hint) domain"/>
    <property type="match status" value="1"/>
</dbReference>
<evidence type="ECO:0000313" key="5">
    <source>
        <dbReference type="EMBL" id="MCC3299467.1"/>
    </source>
</evidence>
<dbReference type="InterPro" id="IPR030934">
    <property type="entry name" value="Intein_C"/>
</dbReference>
<evidence type="ECO:0000259" key="4">
    <source>
        <dbReference type="SMART" id="SM00490"/>
    </source>
</evidence>
<dbReference type="SUPFAM" id="SSF52540">
    <property type="entry name" value="P-loop containing nucleoside triphosphate hydrolases"/>
    <property type="match status" value="2"/>
</dbReference>
<dbReference type="PROSITE" id="PS50818">
    <property type="entry name" value="INTEIN_C_TER"/>
    <property type="match status" value="1"/>
</dbReference>
<dbReference type="EMBL" id="JAJFZV010000018">
    <property type="protein sequence ID" value="MCC3299467.1"/>
    <property type="molecule type" value="Genomic_DNA"/>
</dbReference>
<dbReference type="PROSITE" id="PS50817">
    <property type="entry name" value="INTEIN_N_TER"/>
    <property type="match status" value="1"/>
</dbReference>
<dbReference type="Gene3D" id="3.40.50.10810">
    <property type="entry name" value="Tandem AAA-ATPase domain"/>
    <property type="match status" value="1"/>
</dbReference>
<dbReference type="InterPro" id="IPR027417">
    <property type="entry name" value="P-loop_NTPase"/>
</dbReference>
<dbReference type="GO" id="GO:0006281">
    <property type="term" value="P:DNA repair"/>
    <property type="evidence" value="ECO:0007669"/>
    <property type="project" value="TreeGrafter"/>
</dbReference>
<protein>
    <submittedName>
        <fullName evidence="5">ATP-dependent helicase</fullName>
    </submittedName>
</protein>
<accession>A0A9X1MIC5</accession>
<dbReference type="InterPro" id="IPR003587">
    <property type="entry name" value="Hint_dom_N"/>
</dbReference>
<evidence type="ECO:0000259" key="3">
    <source>
        <dbReference type="SMART" id="SM00306"/>
    </source>
</evidence>
<keyword evidence="1" id="KW-0378">Hydrolase</keyword>
<dbReference type="RefSeq" id="WP_227897453.1">
    <property type="nucleotide sequence ID" value="NZ_CP099467.1"/>
</dbReference>
<dbReference type="SMART" id="SM00305">
    <property type="entry name" value="HintC"/>
    <property type="match status" value="1"/>
</dbReference>
<proteinExistence type="predicted"/>
<sequence length="919" mass="101931">MSLSVVLTGTFRKPELRFEFPWGAKMPKGGDAAKWIKSAVPGRRWDPDEKAWYITGTGINPDIFFARYGLEVDYSEATGDLEGLDSLEPLWRPMVMRSRNFPHSAFVRPRLAGYDRVRGILGPGAVWDKNLKRFTVQITDLIDGDRPKRGMHFDDETFNDAVAALQTGSIPAHVREAARELAASTGVDGDEQKELSARTVELIDIVASHTGYLPKWFGLDLFPFQVAGAYAIVGGHRALCDSPGLGKCVVPETRILANGAYTPIGQLWDERTAVTEPRPDYDGVGEIIELQPGQLTVQALNDDANLARTTSASHLYREHISAPVKTIRTASGAEITATLPHKFLTLDGWASEIHVGDMIAVPGSGGDDSVRWTKVTSVEYSDYDGWVYDLTVPDGHNYIAEGLWCHNTRQALAAAAIRRAERVVIVVPPLVVTNWCREALTALGKFYAPDHRTASVASLDLTAGKKKTRKKAPEFPPYIVPIRAGKKVPEFPDRGVIVVADSLLASRPELLKDLIRWSPDTALFDEVHRARNFSSGRATADRNLACSMDDMRVPITGTPFLSNPAEVTNLLAIGGLLDKYFGGASKFLDRYTKQDRFGSFRPKRDMLPELERRMTRDCWVRRNKADVLKQLPQKLRTTRIVDIDPRGFHEAHEVLYEKIREWVKECTRNGDVIGDEDIKKFASERIDLITPLRAAAGVAKVPAAIEIVTDWMEQTTETAKDGTKTYTRPLVVWVHHQPVMEALVNAVPPDLAGVGFIDGGTPEHKRQPMADKLQNGEIGVLFCSIGAAGFGITLTKSSDAIFVETDWTPANISQAEDRIHRIGQTETCIITTLMAVNTLDPHMRAILRNKAKDLNVLMPGADNNVTEMTANLNEDEGVYEETSGDDPELEKQFKSLGDIMKRIVEDIVREQNAGVRKRR</sequence>
<dbReference type="InterPro" id="IPR006141">
    <property type="entry name" value="Intein_N"/>
</dbReference>
<dbReference type="GO" id="GO:0004386">
    <property type="term" value="F:helicase activity"/>
    <property type="evidence" value="ECO:0007669"/>
    <property type="project" value="UniProtKB-KW"/>
</dbReference>
<evidence type="ECO:0000313" key="6">
    <source>
        <dbReference type="Proteomes" id="UP001139158"/>
    </source>
</evidence>
<dbReference type="Proteomes" id="UP001139158">
    <property type="component" value="Unassembled WGS sequence"/>
</dbReference>
<dbReference type="PANTHER" id="PTHR45766">
    <property type="entry name" value="DNA ANNEALING HELICASE AND ENDONUCLEASE ZRANB3 FAMILY MEMBER"/>
    <property type="match status" value="1"/>
</dbReference>
<dbReference type="InterPro" id="IPR001650">
    <property type="entry name" value="Helicase_C-like"/>
</dbReference>
<feature type="domain" description="Hint" evidence="2">
    <location>
        <begin position="367"/>
        <end position="413"/>
    </location>
</feature>
<keyword evidence="5" id="KW-0347">Helicase</keyword>
<dbReference type="PANTHER" id="PTHR45766:SF6">
    <property type="entry name" value="SWI_SNF-RELATED MATRIX-ASSOCIATED ACTIN-DEPENDENT REGULATOR OF CHROMATIN SUBFAMILY A-LIKE PROTEIN 1"/>
    <property type="match status" value="1"/>
</dbReference>
<organism evidence="5 6">
    <name type="scientific">Arthrobacter caoxuetaonis</name>
    <dbReference type="NCBI Taxonomy" id="2886935"/>
    <lineage>
        <taxon>Bacteria</taxon>
        <taxon>Bacillati</taxon>
        <taxon>Actinomycetota</taxon>
        <taxon>Actinomycetes</taxon>
        <taxon>Micrococcales</taxon>
        <taxon>Micrococcaceae</taxon>
        <taxon>Arthrobacter</taxon>
    </lineage>
</organism>
<dbReference type="GO" id="GO:0016787">
    <property type="term" value="F:hydrolase activity"/>
    <property type="evidence" value="ECO:0007669"/>
    <property type="project" value="UniProtKB-KW"/>
</dbReference>
<dbReference type="Gene3D" id="3.40.50.300">
    <property type="entry name" value="P-loop containing nucleotide triphosphate hydrolases"/>
    <property type="match status" value="1"/>
</dbReference>
<dbReference type="InterPro" id="IPR036844">
    <property type="entry name" value="Hint_dom_sf"/>
</dbReference>
<dbReference type="GO" id="GO:0031297">
    <property type="term" value="P:replication fork processing"/>
    <property type="evidence" value="ECO:0007669"/>
    <property type="project" value="TreeGrafter"/>
</dbReference>
<feature type="domain" description="Helicase C-terminal" evidence="4">
    <location>
        <begin position="741"/>
        <end position="823"/>
    </location>
</feature>
<dbReference type="InterPro" id="IPR003586">
    <property type="entry name" value="Hint_dom_C"/>
</dbReference>
<dbReference type="GO" id="GO:0016539">
    <property type="term" value="P:intein-mediated protein splicing"/>
    <property type="evidence" value="ECO:0007669"/>
    <property type="project" value="InterPro"/>
</dbReference>
<dbReference type="InterPro" id="IPR038718">
    <property type="entry name" value="SNF2-like_sf"/>
</dbReference>
<evidence type="ECO:0000259" key="2">
    <source>
        <dbReference type="SMART" id="SM00305"/>
    </source>
</evidence>
<dbReference type="SUPFAM" id="SSF51294">
    <property type="entry name" value="Hedgehog/intein (Hint) domain"/>
    <property type="match status" value="1"/>
</dbReference>
<keyword evidence="5" id="KW-0547">Nucleotide-binding</keyword>
<dbReference type="AlphaFoldDB" id="A0A9X1MIC5"/>
<dbReference type="InterPro" id="IPR049730">
    <property type="entry name" value="SNF2/RAD54-like_C"/>
</dbReference>
<dbReference type="NCBIfam" id="TIGR01445">
    <property type="entry name" value="intein_Nterm"/>
    <property type="match status" value="1"/>
</dbReference>
<dbReference type="Pfam" id="PF14890">
    <property type="entry name" value="Intein_splicing"/>
    <property type="match status" value="1"/>
</dbReference>
<dbReference type="GO" id="GO:0005524">
    <property type="term" value="F:ATP binding"/>
    <property type="evidence" value="ECO:0007669"/>
    <property type="project" value="InterPro"/>
</dbReference>
<evidence type="ECO:0000256" key="1">
    <source>
        <dbReference type="ARBA" id="ARBA00022801"/>
    </source>
</evidence>
<comment type="caution">
    <text evidence="5">The sequence shown here is derived from an EMBL/GenBank/DDBJ whole genome shotgun (WGS) entry which is preliminary data.</text>
</comment>
<gene>
    <name evidence="5" type="ORF">LJ757_16865</name>
</gene>
<dbReference type="CDD" id="cd00081">
    <property type="entry name" value="Hint"/>
    <property type="match status" value="1"/>
</dbReference>
<dbReference type="NCBIfam" id="TIGR01443">
    <property type="entry name" value="intein_Cterm"/>
    <property type="match status" value="1"/>
</dbReference>